<dbReference type="Gene3D" id="3.30.70.20">
    <property type="match status" value="1"/>
</dbReference>
<keyword evidence="7" id="KW-0003">3Fe-4S</keyword>
<evidence type="ECO:0000313" key="8">
    <source>
        <dbReference type="EMBL" id="MDQ0380328.1"/>
    </source>
</evidence>
<name>A0ABU0EYC9_9PSEU</name>
<keyword evidence="2" id="KW-0813">Transport</keyword>
<dbReference type="Proteomes" id="UP001229651">
    <property type="component" value="Unassembled WGS sequence"/>
</dbReference>
<keyword evidence="3" id="KW-0479">Metal-binding</keyword>
<reference evidence="8 9" key="1">
    <citation type="submission" date="2023-07" db="EMBL/GenBank/DDBJ databases">
        <title>Sequencing the genomes of 1000 actinobacteria strains.</title>
        <authorList>
            <person name="Klenk H.-P."/>
        </authorList>
    </citation>
    <scope>NUCLEOTIDE SEQUENCE [LARGE SCALE GENOMIC DNA]</scope>
    <source>
        <strain evidence="8 9">DSM 45805</strain>
    </source>
</reference>
<comment type="caution">
    <text evidence="8">The sequence shown here is derived from an EMBL/GenBank/DDBJ whole genome shotgun (WGS) entry which is preliminary data.</text>
</comment>
<keyword evidence="4" id="KW-0249">Electron transport</keyword>
<evidence type="ECO:0000256" key="5">
    <source>
        <dbReference type="ARBA" id="ARBA00023004"/>
    </source>
</evidence>
<protein>
    <submittedName>
        <fullName evidence="8">Ferredoxin</fullName>
    </submittedName>
</protein>
<keyword evidence="9" id="KW-1185">Reference proteome</keyword>
<evidence type="ECO:0000256" key="2">
    <source>
        <dbReference type="ARBA" id="ARBA00022448"/>
    </source>
</evidence>
<evidence type="ECO:0000256" key="1">
    <source>
        <dbReference type="ARBA" id="ARBA00001927"/>
    </source>
</evidence>
<comment type="cofactor">
    <cofactor evidence="1">
        <name>[3Fe-4S] cluster</name>
        <dbReference type="ChEBI" id="CHEBI:21137"/>
    </cofactor>
</comment>
<keyword evidence="5" id="KW-0408">Iron</keyword>
<evidence type="ECO:0000256" key="4">
    <source>
        <dbReference type="ARBA" id="ARBA00022982"/>
    </source>
</evidence>
<dbReference type="Pfam" id="PF13370">
    <property type="entry name" value="Fer4_13"/>
    <property type="match status" value="1"/>
</dbReference>
<gene>
    <name evidence="8" type="ORF">FB470_004322</name>
</gene>
<dbReference type="PANTHER" id="PTHR36923:SF3">
    <property type="entry name" value="FERREDOXIN"/>
    <property type="match status" value="1"/>
</dbReference>
<keyword evidence="6" id="KW-0411">Iron-sulfur</keyword>
<sequence length="61" mass="6150">MNDSCIGSGICESVAPDLFTVGDDERARLLMDPVPDGALGGVRDAAASCPMAAIAIGDGQR</sequence>
<dbReference type="RefSeq" id="WP_306994213.1">
    <property type="nucleotide sequence ID" value="NZ_JAUSUT010000001.1"/>
</dbReference>
<proteinExistence type="predicted"/>
<dbReference type="SUPFAM" id="SSF54862">
    <property type="entry name" value="4Fe-4S ferredoxins"/>
    <property type="match status" value="1"/>
</dbReference>
<evidence type="ECO:0000256" key="6">
    <source>
        <dbReference type="ARBA" id="ARBA00023014"/>
    </source>
</evidence>
<dbReference type="EMBL" id="JAUSUT010000001">
    <property type="protein sequence ID" value="MDQ0380328.1"/>
    <property type="molecule type" value="Genomic_DNA"/>
</dbReference>
<accession>A0ABU0EYC9</accession>
<dbReference type="PANTHER" id="PTHR36923">
    <property type="entry name" value="FERREDOXIN"/>
    <property type="match status" value="1"/>
</dbReference>
<evidence type="ECO:0000313" key="9">
    <source>
        <dbReference type="Proteomes" id="UP001229651"/>
    </source>
</evidence>
<evidence type="ECO:0000256" key="7">
    <source>
        <dbReference type="ARBA" id="ARBA00023291"/>
    </source>
</evidence>
<organism evidence="8 9">
    <name type="scientific">Amycolatopsis thermophila</name>
    <dbReference type="NCBI Taxonomy" id="206084"/>
    <lineage>
        <taxon>Bacteria</taxon>
        <taxon>Bacillati</taxon>
        <taxon>Actinomycetota</taxon>
        <taxon>Actinomycetes</taxon>
        <taxon>Pseudonocardiales</taxon>
        <taxon>Pseudonocardiaceae</taxon>
        <taxon>Amycolatopsis</taxon>
    </lineage>
</organism>
<dbReference type="InterPro" id="IPR051269">
    <property type="entry name" value="Fe-S_cluster_ET"/>
</dbReference>
<evidence type="ECO:0000256" key="3">
    <source>
        <dbReference type="ARBA" id="ARBA00022723"/>
    </source>
</evidence>